<sequence length="969" mass="100485">MKYKKTLSAVIAVSSVYLIALPQAPAEAASNELVYAVSLGEVLTGTAPFDTESGPGLDTSPTDNVLRSHDTVTWEVAVSANSLVGESGTANNATITFALPDGLVWNALPAQCISPVDGPPSQISPDERTANCNLGDIPLGSSPVVTLSAKAVSRPDGTQLTFAPDAISFRSDDPDTPAATTAPDEITISSAPRLNMTKVPNPYVTTNVLGPDGVTRGWSVQYGVTVSVPGLNTKGLRGYQTPDQPVTFVDDLSGISPNAQLLEVRGSDITNHGEFPGFSRGSTTVNQVANGGKWSASVDPLNPQLVTVSISQADFSATHLPTHARNGSVLGDNKGYVTMGYVLVFVPLNDVPGYEAGAGSINAVNQIRDLEANGTNVGGALIPNTGEDHSDNTSTAKLTISVQGSMSKRFVDIINNPTRPPHLPVGGTADRSGDGPLSAGQQVQSQVSLQNVSTSTPLSDVRACDIWDSTAMSLARFRTAPSGAWAWPSGSEGFPAYSRNDALKGHFEYLTDYELSDNADTRWQQMRAFTCEDNLGTWTDQATALADPDFDLTSVSAVRFIADNGATISAGQTNVLLLVNLERKPDLAAGTIVANMAGWSASELSGGTYRRAGYDPVTNEELTTPAGIATTGDRMIAVDAAIGIAKTVESARIAAGSSGQFTLTPRVLDLGAAGSDTAETVTVTDVIPSGLSLIERDTTIQGQPVAAPSHAPSKVTIHEDGSTSVTWSFASIRRGQEPVITYSVQAANTARGDYVNSAVVSSPSDGTSPAPGTLPVLANDRHLALATVSVDGVSGIAVSKVALNPIVEAGEDFSWRVQVANGSTVTTQSNPTVIDVLPYLGDDGSGATARVPGTTNTAQFRLAGPAAVPAGATVLYTTDDARAVQLSQDLGAAAHADFGSGITWVGYDTVANQLDQVTAVKVTFAAMTPLSDASFTYTLTHVSGEEGGIWSNNASFRTAEAPSACSRIP</sequence>
<feature type="signal peptide" evidence="2">
    <location>
        <begin position="1"/>
        <end position="28"/>
    </location>
</feature>
<dbReference type="Proteomes" id="UP000501387">
    <property type="component" value="Chromosome"/>
</dbReference>
<reference evidence="4 5" key="1">
    <citation type="submission" date="2020-03" db="EMBL/GenBank/DDBJ databases">
        <title>Leucobacter sp. nov., isolated from beetles.</title>
        <authorList>
            <person name="Hyun D.-W."/>
            <person name="Bae J.-W."/>
        </authorList>
    </citation>
    <scope>NUCLEOTIDE SEQUENCE [LARGE SCALE GENOMIC DNA]</scope>
    <source>
        <strain evidence="4 5">HDW9B</strain>
    </source>
</reference>
<evidence type="ECO:0000313" key="4">
    <source>
        <dbReference type="EMBL" id="QIM16531.1"/>
    </source>
</evidence>
<protein>
    <submittedName>
        <fullName evidence="4">DUF11 domain-containing protein</fullName>
    </submittedName>
</protein>
<feature type="region of interest" description="Disordered" evidence="1">
    <location>
        <begin position="415"/>
        <end position="440"/>
    </location>
</feature>
<feature type="domain" description="DUF11" evidence="3">
    <location>
        <begin position="642"/>
        <end position="764"/>
    </location>
</feature>
<gene>
    <name evidence="4" type="ORF">G7067_09090</name>
</gene>
<keyword evidence="2" id="KW-0732">Signal</keyword>
<accession>A0A6G8FJK3</accession>
<dbReference type="Pfam" id="PF01345">
    <property type="entry name" value="DUF11"/>
    <property type="match status" value="1"/>
</dbReference>
<evidence type="ECO:0000313" key="5">
    <source>
        <dbReference type="Proteomes" id="UP000501387"/>
    </source>
</evidence>
<proteinExistence type="predicted"/>
<dbReference type="KEGG" id="lins:G7067_09090"/>
<dbReference type="EMBL" id="CP049934">
    <property type="protein sequence ID" value="QIM16531.1"/>
    <property type="molecule type" value="Genomic_DNA"/>
</dbReference>
<dbReference type="InterPro" id="IPR001434">
    <property type="entry name" value="OmcB-like_DUF11"/>
</dbReference>
<feature type="chain" id="PRO_5026102714" evidence="2">
    <location>
        <begin position="29"/>
        <end position="969"/>
    </location>
</feature>
<evidence type="ECO:0000259" key="3">
    <source>
        <dbReference type="Pfam" id="PF01345"/>
    </source>
</evidence>
<name>A0A6G8FJK3_9MICO</name>
<dbReference type="AlphaFoldDB" id="A0A6G8FJK3"/>
<evidence type="ECO:0000256" key="1">
    <source>
        <dbReference type="SAM" id="MobiDB-lite"/>
    </source>
</evidence>
<evidence type="ECO:0000256" key="2">
    <source>
        <dbReference type="SAM" id="SignalP"/>
    </source>
</evidence>
<keyword evidence="5" id="KW-1185">Reference proteome</keyword>
<organism evidence="4 5">
    <name type="scientific">Leucobacter insecticola</name>
    <dbReference type="NCBI Taxonomy" id="2714934"/>
    <lineage>
        <taxon>Bacteria</taxon>
        <taxon>Bacillati</taxon>
        <taxon>Actinomycetota</taxon>
        <taxon>Actinomycetes</taxon>
        <taxon>Micrococcales</taxon>
        <taxon>Microbacteriaceae</taxon>
        <taxon>Leucobacter</taxon>
    </lineage>
</organism>